<feature type="region of interest" description="Disordered" evidence="1">
    <location>
        <begin position="342"/>
        <end position="389"/>
    </location>
</feature>
<feature type="compositionally biased region" description="Polar residues" evidence="1">
    <location>
        <begin position="272"/>
        <end position="283"/>
    </location>
</feature>
<keyword evidence="2" id="KW-1185">Reference proteome</keyword>
<protein>
    <submittedName>
        <fullName evidence="3">BZIP domain-containing protein</fullName>
    </submittedName>
</protein>
<feature type="region of interest" description="Disordered" evidence="1">
    <location>
        <begin position="516"/>
        <end position="535"/>
    </location>
</feature>
<feature type="region of interest" description="Disordered" evidence="1">
    <location>
        <begin position="249"/>
        <end position="306"/>
    </location>
</feature>
<sequence length="736" mass="82089">MHASRAQPVQRDGIGAASAGTTSLAFTNSGNNIDMKYVQLISAGDQASTSYAASPRVMTTAFQTGQDTYPNAQLVTTADGSSVIEYLIDSRDFDVNTLGQTVYLEMVPNMLSNGGSNDDEPQLNAEEVMAIENDYLNSVYSSQPTSSTTTPAKKSRYSRMTAAERDRYNARRRQRRLEKKQIKAENEQAQNGTTNTALLMAISTSQPQQTITIPAPVVQVVAPQSIMVEPKPEVKAEEPEELVFTEDIGSTDVKQEGDDNRYQDINDRDQRYFTQKRNSNSTFRKQRDEEDDSHIFSSDSSDHQLINSSMDDTALAQMLTARNARRAEKARQRYQRMTVEERRNYNHRRTMAKKARKQLAAAVSASSTPVKSESQSEAGQQILPPSAPESADLNQQVLSILQQSAMQAEMQKQQQHQQTQQQNLQQPFSSIDDTIEQVAAYGNYQPTNNQVQVIQVPKVEPTEQVVQEYAEPATLPLVFIDQHGNPAQLPEGSVIEVRQEHPNGPQTIIIHTATQSQPQLAPPQPSAPLPQSSQTRFIPPPQPTPQAAVVQLITQVSAPSAPTSTTPFISDPLQPLDSESSETGTAPGSTISESEISRNEDLRAKRAARARERYHNMSEADRRMFNARRASALRRARVRDEELCRIGEEARNTGMVLDEETNKAVVDALQRRAKRAESARLKYQRMTMEERRIYNANRDANRKAKKRETPSEPDETIISDSVETSVKDEPVDFSFT</sequence>
<feature type="compositionally biased region" description="Polar residues" evidence="1">
    <location>
        <begin position="364"/>
        <end position="379"/>
    </location>
</feature>
<feature type="region of interest" description="Disordered" evidence="1">
    <location>
        <begin position="692"/>
        <end position="736"/>
    </location>
</feature>
<evidence type="ECO:0000256" key="1">
    <source>
        <dbReference type="SAM" id="MobiDB-lite"/>
    </source>
</evidence>
<dbReference type="Proteomes" id="UP000492821">
    <property type="component" value="Unassembled WGS sequence"/>
</dbReference>
<dbReference type="PANTHER" id="PTHR22084">
    <property type="entry name" value="GEX INTERACTING PROTEIN PROTEIN 4"/>
    <property type="match status" value="1"/>
</dbReference>
<dbReference type="AlphaFoldDB" id="A0A7E4W0X5"/>
<accession>A0A7E4W0X5</accession>
<organism evidence="2 3">
    <name type="scientific">Panagrellus redivivus</name>
    <name type="common">Microworm</name>
    <dbReference type="NCBI Taxonomy" id="6233"/>
    <lineage>
        <taxon>Eukaryota</taxon>
        <taxon>Metazoa</taxon>
        <taxon>Ecdysozoa</taxon>
        <taxon>Nematoda</taxon>
        <taxon>Chromadorea</taxon>
        <taxon>Rhabditida</taxon>
        <taxon>Tylenchina</taxon>
        <taxon>Panagrolaimomorpha</taxon>
        <taxon>Panagrolaimoidea</taxon>
        <taxon>Panagrolaimidae</taxon>
        <taxon>Panagrellus</taxon>
    </lineage>
</organism>
<dbReference type="WBParaSite" id="Pan_g5511.t1">
    <property type="protein sequence ID" value="Pan_g5511.t1"/>
    <property type="gene ID" value="Pan_g5511"/>
</dbReference>
<feature type="compositionally biased region" description="Basic and acidic residues" evidence="1">
    <location>
        <begin position="253"/>
        <end position="271"/>
    </location>
</feature>
<name>A0A7E4W0X5_PANRE</name>
<proteinExistence type="predicted"/>
<evidence type="ECO:0000313" key="3">
    <source>
        <dbReference type="WBParaSite" id="Pan_g5511.t1"/>
    </source>
</evidence>
<feature type="compositionally biased region" description="Polar residues" evidence="1">
    <location>
        <begin position="559"/>
        <end position="568"/>
    </location>
</feature>
<feature type="compositionally biased region" description="Low complexity" evidence="1">
    <location>
        <begin position="141"/>
        <end position="151"/>
    </location>
</feature>
<reference evidence="2" key="1">
    <citation type="journal article" date="2013" name="Genetics">
        <title>The draft genome and transcriptome of Panagrellus redivivus are shaped by the harsh demands of a free-living lifestyle.</title>
        <authorList>
            <person name="Srinivasan J."/>
            <person name="Dillman A.R."/>
            <person name="Macchietto M.G."/>
            <person name="Heikkinen L."/>
            <person name="Lakso M."/>
            <person name="Fracchia K.M."/>
            <person name="Antoshechkin I."/>
            <person name="Mortazavi A."/>
            <person name="Wong G."/>
            <person name="Sternberg P.W."/>
        </authorList>
    </citation>
    <scope>NUCLEOTIDE SEQUENCE [LARGE SCALE GENOMIC DNA]</scope>
    <source>
        <strain evidence="2">MT8872</strain>
    </source>
</reference>
<feature type="compositionally biased region" description="Basic and acidic residues" evidence="1">
    <location>
        <begin position="692"/>
        <end position="710"/>
    </location>
</feature>
<reference evidence="3" key="2">
    <citation type="submission" date="2020-10" db="UniProtKB">
        <authorList>
            <consortium name="WormBaseParasite"/>
        </authorList>
    </citation>
    <scope>IDENTIFICATION</scope>
</reference>
<feature type="region of interest" description="Disordered" evidence="1">
    <location>
        <begin position="559"/>
        <end position="600"/>
    </location>
</feature>
<evidence type="ECO:0000313" key="2">
    <source>
        <dbReference type="Proteomes" id="UP000492821"/>
    </source>
</evidence>
<feature type="compositionally biased region" description="Basic residues" evidence="1">
    <location>
        <begin position="345"/>
        <end position="357"/>
    </location>
</feature>
<feature type="region of interest" description="Disordered" evidence="1">
    <location>
        <begin position="139"/>
        <end position="188"/>
    </location>
</feature>
<dbReference type="PANTHER" id="PTHR22084:SF1">
    <property type="entry name" value="BZIP DOMAIN-CONTAINING PROTEIN-RELATED"/>
    <property type="match status" value="1"/>
</dbReference>
<feature type="compositionally biased region" description="Polar residues" evidence="1">
    <location>
        <begin position="577"/>
        <end position="594"/>
    </location>
</feature>